<keyword evidence="3" id="KW-0274">FAD</keyword>
<dbReference type="InterPro" id="IPR016156">
    <property type="entry name" value="FAD/NAD-linked_Rdtase_dimer_sf"/>
</dbReference>
<name>A0ABV2UTH8_9ACTN</name>
<dbReference type="PRINTS" id="PR00368">
    <property type="entry name" value="FADPNR"/>
</dbReference>
<evidence type="ECO:0000256" key="2">
    <source>
        <dbReference type="ARBA" id="ARBA00022630"/>
    </source>
</evidence>
<dbReference type="Proteomes" id="UP001550210">
    <property type="component" value="Unassembled WGS sequence"/>
</dbReference>
<dbReference type="Gene3D" id="3.50.50.60">
    <property type="entry name" value="FAD/NAD(P)-binding domain"/>
    <property type="match status" value="2"/>
</dbReference>
<comment type="caution">
    <text evidence="6">The sequence shown here is derived from an EMBL/GenBank/DDBJ whole genome shotgun (WGS) entry which is preliminary data.</text>
</comment>
<dbReference type="EMBL" id="JBEXPZ010000010">
    <property type="protein sequence ID" value="MET9844860.1"/>
    <property type="molecule type" value="Genomic_DNA"/>
</dbReference>
<dbReference type="RefSeq" id="WP_355395134.1">
    <property type="nucleotide sequence ID" value="NZ_JBEGHN010000005.1"/>
</dbReference>
<dbReference type="Gene3D" id="3.30.390.30">
    <property type="match status" value="1"/>
</dbReference>
<proteinExistence type="predicted"/>
<dbReference type="InterPro" id="IPR036188">
    <property type="entry name" value="FAD/NAD-bd_sf"/>
</dbReference>
<sequence>MGRSVGRRVVVVGQGMAGARFVRRLAAWAPDARITVYDTETRPGYNRLLLTGVLAGRHRPEDISPPQVPGIDVHAGVHLVAVDRNTRTVIASDGTAQPYDTLVLATGSRPTHPWRPGRAGDGRPLHTLTDCLRLREDARKGRTSVVVGGGLLGVETALTLAARGQDVTLVHRGRHLMDRRLDAAAGAMLRAVLRDCGITVRTGAAACAPLREPGATGVVLDDSSVVSADTTVIACGVTPRVGLARAAGLAVHRGLIVDDALRSVTDPSVHAIGACAEHRGVVHDTALPAWEQADVLAARLSGRERGATYRGTRVLTRLAAAPVDLAVFGVSRTDGPTTRGPTAPARPDTDVVCLSDAVRRTYKKVVTRGNRVVGGILLGDLSTVDVVRRAYEEAVPLPQNRVHLVSAAGAAS</sequence>
<comment type="cofactor">
    <cofactor evidence="1">
        <name>FAD</name>
        <dbReference type="ChEBI" id="CHEBI:57692"/>
    </cofactor>
</comment>
<evidence type="ECO:0000259" key="4">
    <source>
        <dbReference type="Pfam" id="PF07992"/>
    </source>
</evidence>
<keyword evidence="7" id="KW-1185">Reference proteome</keyword>
<evidence type="ECO:0000313" key="6">
    <source>
        <dbReference type="EMBL" id="MET9844860.1"/>
    </source>
</evidence>
<feature type="domain" description="FAD/NAD(P)-binding" evidence="4">
    <location>
        <begin position="8"/>
        <end position="280"/>
    </location>
</feature>
<dbReference type="Pfam" id="PF07992">
    <property type="entry name" value="Pyr_redox_2"/>
    <property type="match status" value="1"/>
</dbReference>
<keyword evidence="2" id="KW-0285">Flavoprotein</keyword>
<evidence type="ECO:0000256" key="1">
    <source>
        <dbReference type="ARBA" id="ARBA00001974"/>
    </source>
</evidence>
<dbReference type="PRINTS" id="PR00469">
    <property type="entry name" value="PNDRDTASEII"/>
</dbReference>
<evidence type="ECO:0000313" key="7">
    <source>
        <dbReference type="Proteomes" id="UP001550210"/>
    </source>
</evidence>
<feature type="domain" description="NADH-rubredoxin oxidoreductase C-terminal" evidence="5">
    <location>
        <begin position="349"/>
        <end position="390"/>
    </location>
</feature>
<dbReference type="PANTHER" id="PTHR43429:SF3">
    <property type="entry name" value="NITRITE REDUCTASE [NAD(P)H]"/>
    <property type="match status" value="1"/>
</dbReference>
<dbReference type="InterPro" id="IPR023753">
    <property type="entry name" value="FAD/NAD-binding_dom"/>
</dbReference>
<protein>
    <submittedName>
        <fullName evidence="6">FAD-dependent oxidoreductase</fullName>
    </submittedName>
</protein>
<organism evidence="6 7">
    <name type="scientific">Streptomyces ossamyceticus</name>
    <dbReference type="NCBI Taxonomy" id="249581"/>
    <lineage>
        <taxon>Bacteria</taxon>
        <taxon>Bacillati</taxon>
        <taxon>Actinomycetota</taxon>
        <taxon>Actinomycetes</taxon>
        <taxon>Kitasatosporales</taxon>
        <taxon>Streptomycetaceae</taxon>
        <taxon>Streptomyces</taxon>
    </lineage>
</organism>
<dbReference type="PANTHER" id="PTHR43429">
    <property type="entry name" value="PYRIDINE NUCLEOTIDE-DISULFIDE OXIDOREDUCTASE DOMAIN-CONTAINING"/>
    <property type="match status" value="1"/>
</dbReference>
<reference evidence="6 7" key="1">
    <citation type="submission" date="2024-06" db="EMBL/GenBank/DDBJ databases">
        <title>The Natural Products Discovery Center: Release of the First 8490 Sequenced Strains for Exploring Actinobacteria Biosynthetic Diversity.</title>
        <authorList>
            <person name="Kalkreuter E."/>
            <person name="Kautsar S.A."/>
            <person name="Yang D."/>
            <person name="Bader C.D."/>
            <person name="Teijaro C.N."/>
            <person name="Fluegel L."/>
            <person name="Davis C.M."/>
            <person name="Simpson J.R."/>
            <person name="Lauterbach L."/>
            <person name="Steele A.D."/>
            <person name="Gui C."/>
            <person name="Meng S."/>
            <person name="Li G."/>
            <person name="Viehrig K."/>
            <person name="Ye F."/>
            <person name="Su P."/>
            <person name="Kiefer A.F."/>
            <person name="Nichols A."/>
            <person name="Cepeda A.J."/>
            <person name="Yan W."/>
            <person name="Fan B."/>
            <person name="Jiang Y."/>
            <person name="Adhikari A."/>
            <person name="Zheng C.-J."/>
            <person name="Schuster L."/>
            <person name="Cowan T.M."/>
            <person name="Smanski M.J."/>
            <person name="Chevrette M.G."/>
            <person name="De Carvalho L.P.S."/>
            <person name="Shen B."/>
        </authorList>
    </citation>
    <scope>NUCLEOTIDE SEQUENCE [LARGE SCALE GENOMIC DNA]</scope>
    <source>
        <strain evidence="6 7">NPDC006434</strain>
    </source>
</reference>
<gene>
    <name evidence="6" type="ORF">ABZZ21_09800</name>
</gene>
<dbReference type="Pfam" id="PF18267">
    <property type="entry name" value="Rubredoxin_C"/>
    <property type="match status" value="1"/>
</dbReference>
<accession>A0ABV2UTH8</accession>
<evidence type="ECO:0000259" key="5">
    <source>
        <dbReference type="Pfam" id="PF18267"/>
    </source>
</evidence>
<dbReference type="InterPro" id="IPR041575">
    <property type="entry name" value="Rubredoxin_C"/>
</dbReference>
<dbReference type="InterPro" id="IPR050260">
    <property type="entry name" value="FAD-bd_OxRdtase"/>
</dbReference>
<dbReference type="SUPFAM" id="SSF51905">
    <property type="entry name" value="FAD/NAD(P)-binding domain"/>
    <property type="match status" value="2"/>
</dbReference>
<evidence type="ECO:0000256" key="3">
    <source>
        <dbReference type="ARBA" id="ARBA00022827"/>
    </source>
</evidence>